<evidence type="ECO:0000313" key="12">
    <source>
        <dbReference type="EMBL" id="OAZ62955.1"/>
    </source>
</evidence>
<reference evidence="12 13" key="1">
    <citation type="submission" date="2016-05" db="EMBL/GenBank/DDBJ databases">
        <title>Genome sequencing of Acetobacter pasteurianus strain SRCM100623.</title>
        <authorList>
            <person name="Song Y.R."/>
        </authorList>
    </citation>
    <scope>NUCLEOTIDE SEQUENCE [LARGE SCALE GENOMIC DNA]</scope>
    <source>
        <strain evidence="12 13">SRCM100623</strain>
    </source>
</reference>
<keyword evidence="7" id="KW-0028">Amino-acid biosynthesis</keyword>
<dbReference type="EMBL" id="LYUD01000149">
    <property type="protein sequence ID" value="OAZ62955.1"/>
    <property type="molecule type" value="Genomic_DNA"/>
</dbReference>
<dbReference type="eggNOG" id="COG1932">
    <property type="taxonomic scope" value="Bacteria"/>
</dbReference>
<dbReference type="PANTHER" id="PTHR21152">
    <property type="entry name" value="AMINOTRANSFERASE CLASS V"/>
    <property type="match status" value="1"/>
</dbReference>
<keyword evidence="5" id="KW-0963">Cytoplasm</keyword>
<evidence type="ECO:0000256" key="4">
    <source>
        <dbReference type="ARBA" id="ARBA00013030"/>
    </source>
</evidence>
<evidence type="ECO:0000313" key="13">
    <source>
        <dbReference type="Proteomes" id="UP000093796"/>
    </source>
</evidence>
<evidence type="ECO:0000256" key="7">
    <source>
        <dbReference type="ARBA" id="ARBA00022605"/>
    </source>
</evidence>
<dbReference type="Gene3D" id="3.90.1150.10">
    <property type="entry name" value="Aspartate Aminotransferase, domain 1"/>
    <property type="match status" value="1"/>
</dbReference>
<dbReference type="NCBIfam" id="NF002841">
    <property type="entry name" value="PRK03080.1-2"/>
    <property type="match status" value="1"/>
</dbReference>
<dbReference type="EC" id="2.6.1.52" evidence="4"/>
<dbReference type="InterPro" id="IPR022278">
    <property type="entry name" value="Pser_aminoTfrase"/>
</dbReference>
<dbReference type="GO" id="GO:0019265">
    <property type="term" value="P:glycine biosynthetic process, by transamination of glyoxylate"/>
    <property type="evidence" value="ECO:0007669"/>
    <property type="project" value="TreeGrafter"/>
</dbReference>
<comment type="catalytic activity">
    <reaction evidence="11">
        <text>O-phospho-L-serine + 2-oxoglutarate = 3-phosphooxypyruvate + L-glutamate</text>
        <dbReference type="Rhea" id="RHEA:14329"/>
        <dbReference type="ChEBI" id="CHEBI:16810"/>
        <dbReference type="ChEBI" id="CHEBI:18110"/>
        <dbReference type="ChEBI" id="CHEBI:29985"/>
        <dbReference type="ChEBI" id="CHEBI:57524"/>
        <dbReference type="EC" id="2.6.1.52"/>
    </reaction>
</comment>
<evidence type="ECO:0000256" key="6">
    <source>
        <dbReference type="ARBA" id="ARBA00022576"/>
    </source>
</evidence>
<gene>
    <name evidence="12" type="primary">serC</name>
    <name evidence="12" type="ORF">SRCM100623_02587</name>
</gene>
<dbReference type="GO" id="GO:0004760">
    <property type="term" value="F:L-serine-pyruvate transaminase activity"/>
    <property type="evidence" value="ECO:0007669"/>
    <property type="project" value="TreeGrafter"/>
</dbReference>
<dbReference type="SUPFAM" id="SSF53383">
    <property type="entry name" value="PLP-dependent transferases"/>
    <property type="match status" value="1"/>
</dbReference>
<dbReference type="GO" id="GO:0004648">
    <property type="term" value="F:O-phospho-L-serine:2-oxoglutarate aminotransferase activity"/>
    <property type="evidence" value="ECO:0007669"/>
    <property type="project" value="UniProtKB-EC"/>
</dbReference>
<dbReference type="InterPro" id="IPR015422">
    <property type="entry name" value="PyrdxlP-dep_Trfase_small"/>
</dbReference>
<comment type="similarity">
    <text evidence="3">Belongs to the class-V pyridoxal-phosphate-dependent aminotransferase family. SerC subfamily.</text>
</comment>
<evidence type="ECO:0000256" key="8">
    <source>
        <dbReference type="ARBA" id="ARBA00022679"/>
    </source>
</evidence>
<proteinExistence type="inferred from homology"/>
<dbReference type="InterPro" id="IPR006271">
    <property type="entry name" value="Pser_aminoTfrase_methanosarc"/>
</dbReference>
<accession>A0A1A0CJL9</accession>
<comment type="caution">
    <text evidence="12">The sequence shown here is derived from an EMBL/GenBank/DDBJ whole genome shotgun (WGS) entry which is preliminary data.</text>
</comment>
<dbReference type="AlphaFoldDB" id="A0A1A0CJL9"/>
<dbReference type="InterPro" id="IPR015421">
    <property type="entry name" value="PyrdxlP-dep_Trfase_major"/>
</dbReference>
<evidence type="ECO:0000256" key="1">
    <source>
        <dbReference type="ARBA" id="ARBA00001933"/>
    </source>
</evidence>
<name>A0A1A0CJL9_ACEPA</name>
<dbReference type="GO" id="GO:0006564">
    <property type="term" value="P:L-serine biosynthetic process"/>
    <property type="evidence" value="ECO:0007669"/>
    <property type="project" value="UniProtKB-KW"/>
</dbReference>
<dbReference type="GeneID" id="66351118"/>
<dbReference type="InterPro" id="IPR015424">
    <property type="entry name" value="PyrdxlP-dep_Trfase"/>
</dbReference>
<evidence type="ECO:0000256" key="11">
    <source>
        <dbReference type="ARBA" id="ARBA00049007"/>
    </source>
</evidence>
<dbReference type="PANTHER" id="PTHR21152:SF40">
    <property type="entry name" value="ALANINE--GLYOXYLATE AMINOTRANSFERASE"/>
    <property type="match status" value="1"/>
</dbReference>
<dbReference type="Gene3D" id="3.40.640.10">
    <property type="entry name" value="Type I PLP-dependent aspartate aminotransferase-like (Major domain)"/>
    <property type="match status" value="1"/>
</dbReference>
<keyword evidence="6 12" id="KW-0032">Aminotransferase</keyword>
<dbReference type="CDD" id="cd01494">
    <property type="entry name" value="AAT_I"/>
    <property type="match status" value="1"/>
</dbReference>
<evidence type="ECO:0000256" key="2">
    <source>
        <dbReference type="ARBA" id="ARBA00005099"/>
    </source>
</evidence>
<evidence type="ECO:0000256" key="3">
    <source>
        <dbReference type="ARBA" id="ARBA00006904"/>
    </source>
</evidence>
<keyword evidence="10" id="KW-0718">Serine biosynthesis</keyword>
<organism evidence="12 13">
    <name type="scientific">Acetobacter pasteurianus</name>
    <name type="common">Acetobacter turbidans</name>
    <dbReference type="NCBI Taxonomy" id="438"/>
    <lineage>
        <taxon>Bacteria</taxon>
        <taxon>Pseudomonadati</taxon>
        <taxon>Pseudomonadota</taxon>
        <taxon>Alphaproteobacteria</taxon>
        <taxon>Acetobacterales</taxon>
        <taxon>Acetobacteraceae</taxon>
        <taxon>Acetobacter</taxon>
    </lineage>
</organism>
<dbReference type="NCBIfam" id="TIGR01365">
    <property type="entry name" value="serC_2"/>
    <property type="match status" value="1"/>
</dbReference>
<evidence type="ECO:0000256" key="5">
    <source>
        <dbReference type="ARBA" id="ARBA00022490"/>
    </source>
</evidence>
<dbReference type="OrthoDB" id="9772439at2"/>
<evidence type="ECO:0000256" key="9">
    <source>
        <dbReference type="ARBA" id="ARBA00022898"/>
    </source>
</evidence>
<comment type="pathway">
    <text evidence="2">Amino-acid biosynthesis; L-serine biosynthesis; L-serine from 3-phospho-D-glycerate: step 2/3.</text>
</comment>
<protein>
    <recommendedName>
        <fullName evidence="4">phosphoserine transaminase</fullName>
        <ecNumber evidence="4">2.6.1.52</ecNumber>
    </recommendedName>
</protein>
<dbReference type="GO" id="GO:0008453">
    <property type="term" value="F:alanine-glyoxylate transaminase activity"/>
    <property type="evidence" value="ECO:0007669"/>
    <property type="project" value="TreeGrafter"/>
</dbReference>
<keyword evidence="9" id="KW-0663">Pyridoxal phosphate</keyword>
<dbReference type="UniPathway" id="UPA00135">
    <property type="reaction ID" value="UER00197"/>
</dbReference>
<dbReference type="PIRSF" id="PIRSF000525">
    <property type="entry name" value="SerC"/>
    <property type="match status" value="1"/>
</dbReference>
<comment type="cofactor">
    <cofactor evidence="1">
        <name>pyridoxal 5'-phosphate</name>
        <dbReference type="ChEBI" id="CHEBI:597326"/>
    </cofactor>
</comment>
<dbReference type="Proteomes" id="UP000093796">
    <property type="component" value="Unassembled WGS sequence"/>
</dbReference>
<dbReference type="PATRIC" id="fig|438.15.peg.2867"/>
<keyword evidence="8 12" id="KW-0808">Transferase</keyword>
<sequence length="391" mass="42609">MTAASLSVLPRPASRPLNPCFSSGPCAKRPGWNVSALANALVGRSHRSAEGRARLKEVIDRSCAILGVPEGWRVGIVPASDTGAVEMALWSMLGERPVDVLAFESFSALWAQDIVTQLKLENTRVLKAEYGSLPDMAQVDWNHDVVLAWNGTTSGVRIPSADAIPEQHEGLVICDATSAAFAMDLPWDRLDVVTWSWQKALGGEAAHGMIALSPKAVQRLESFQAPRPLPKIFRMTNKGALIEGIFRGDTINTPSMLCVEDALDSLKWAEGAGGLEGLKARSQANLAEVTMWVEKTDWVEFLAQKREERSSTAICLRIVAPWFLALEREDQTKTVKKMLAILAEEGIGFDLASYRDAPAGLRIWGGATVEAADVRALLPWLDWAFAQVVPQ</sequence>
<dbReference type="RefSeq" id="WP_064776416.1">
    <property type="nucleotide sequence ID" value="NZ_CP039846.2"/>
</dbReference>
<evidence type="ECO:0000256" key="10">
    <source>
        <dbReference type="ARBA" id="ARBA00023299"/>
    </source>
</evidence>